<dbReference type="InterPro" id="IPR010386">
    <property type="entry name" value="tRNA-Hydrxlase_MiaE"/>
</dbReference>
<keyword evidence="1" id="KW-0732">Signal</keyword>
<feature type="signal peptide" evidence="1">
    <location>
        <begin position="1"/>
        <end position="21"/>
    </location>
</feature>
<organism evidence="2 3">
    <name type="scientific">Lonsdalea populi</name>
    <dbReference type="NCBI Taxonomy" id="1172565"/>
    <lineage>
        <taxon>Bacteria</taxon>
        <taxon>Pseudomonadati</taxon>
        <taxon>Pseudomonadota</taxon>
        <taxon>Gammaproteobacteria</taxon>
        <taxon>Enterobacterales</taxon>
        <taxon>Pectobacteriaceae</taxon>
        <taxon>Lonsdalea</taxon>
    </lineage>
</organism>
<evidence type="ECO:0000256" key="1">
    <source>
        <dbReference type="SAM" id="SignalP"/>
    </source>
</evidence>
<gene>
    <name evidence="2" type="ORF">AU492_08350</name>
</gene>
<protein>
    <recommendedName>
        <fullName evidence="4">Secreted protein</fullName>
    </recommendedName>
</protein>
<dbReference type="InterPro" id="IPR012347">
    <property type="entry name" value="Ferritin-like"/>
</dbReference>
<proteinExistence type="predicted"/>
<dbReference type="Pfam" id="PF06175">
    <property type="entry name" value="MiaE"/>
    <property type="match status" value="1"/>
</dbReference>
<dbReference type="InterPro" id="IPR009078">
    <property type="entry name" value="Ferritin-like_SF"/>
</dbReference>
<name>A0ABX9ESX9_9GAMM</name>
<evidence type="ECO:0000313" key="3">
    <source>
        <dbReference type="Proteomes" id="UP000250186"/>
    </source>
</evidence>
<accession>A0ABX9ESX9</accession>
<feature type="chain" id="PRO_5045187720" description="Secreted protein" evidence="1">
    <location>
        <begin position="22"/>
        <end position="77"/>
    </location>
</feature>
<dbReference type="SUPFAM" id="SSF47240">
    <property type="entry name" value="Ferritin-like"/>
    <property type="match status" value="1"/>
</dbReference>
<dbReference type="Gene3D" id="1.20.1260.10">
    <property type="match status" value="1"/>
</dbReference>
<comment type="caution">
    <text evidence="2">The sequence shown here is derived from an EMBL/GenBank/DDBJ whole genome shotgun (WGS) entry which is preliminary data.</text>
</comment>
<dbReference type="EMBL" id="LUSW01000015">
    <property type="protein sequence ID" value="RAT34568.1"/>
    <property type="molecule type" value="Genomic_DNA"/>
</dbReference>
<evidence type="ECO:0008006" key="4">
    <source>
        <dbReference type="Google" id="ProtNLM"/>
    </source>
</evidence>
<evidence type="ECO:0000313" key="2">
    <source>
        <dbReference type="EMBL" id="RAT34568.1"/>
    </source>
</evidence>
<dbReference type="Proteomes" id="UP000250186">
    <property type="component" value="Unassembled WGS sequence"/>
</dbReference>
<reference evidence="2 3" key="1">
    <citation type="submission" date="2016-02" db="EMBL/GenBank/DDBJ databases">
        <title>Species-wide whole genome sequencing reveals diversity, host range in Lonsdalea quercina.</title>
        <authorList>
            <person name="Li Y."/>
        </authorList>
    </citation>
    <scope>NUCLEOTIDE SEQUENCE [LARGE SCALE GENOMIC DNA]</scope>
    <source>
        <strain evidence="2 3">CFCC 12721</strain>
    </source>
</reference>
<keyword evidence="3" id="KW-1185">Reference proteome</keyword>
<sequence length="77" mass="8406">MFCAWFMFDCAILTPICLFLAAETTDEGVIEAQKTDNLPTILCDHTLCELKAAQNAAHQTTILNFIAASPVFNGGRL</sequence>